<reference evidence="3 4" key="1">
    <citation type="submission" date="2023-07" db="EMBL/GenBank/DDBJ databases">
        <title>Genomic Encyclopedia of Type Strains, Phase IV (KMG-IV): sequencing the most valuable type-strain genomes for metagenomic binning, comparative biology and taxonomic classification.</title>
        <authorList>
            <person name="Goeker M."/>
        </authorList>
    </citation>
    <scope>NUCLEOTIDE SEQUENCE [LARGE SCALE GENOMIC DNA]</scope>
    <source>
        <strain evidence="3 4">DSM 19619</strain>
    </source>
</reference>
<sequence length="171" mass="19306">MPIYFISDTHFGDSRGLRLDRRPFPSVREHDEALVARWNETVAPDDTVWHLGDFALGRPPERASDLLTWLNGTKHLIIGNNDPPATREASGWASVSHYAEINVEDTELVLCHYPFRTWNGMGRGRIDLHGHSHGRLKPMPRQHDVGVDAWDYRPVTLGTILAGRRPAAASR</sequence>
<evidence type="ECO:0000256" key="1">
    <source>
        <dbReference type="ARBA" id="ARBA00008950"/>
    </source>
</evidence>
<dbReference type="SUPFAM" id="SSF56300">
    <property type="entry name" value="Metallo-dependent phosphatases"/>
    <property type="match status" value="1"/>
</dbReference>
<proteinExistence type="inferred from homology"/>
<dbReference type="Proteomes" id="UP001242480">
    <property type="component" value="Unassembled WGS sequence"/>
</dbReference>
<evidence type="ECO:0000313" key="4">
    <source>
        <dbReference type="Proteomes" id="UP001242480"/>
    </source>
</evidence>
<evidence type="ECO:0000313" key="3">
    <source>
        <dbReference type="EMBL" id="MDQ0469561.1"/>
    </source>
</evidence>
<gene>
    <name evidence="3" type="ORF">QO011_002577</name>
</gene>
<comment type="caution">
    <text evidence="3">The sequence shown here is derived from an EMBL/GenBank/DDBJ whole genome shotgun (WGS) entry which is preliminary data.</text>
</comment>
<name>A0ABU0J7R7_9HYPH</name>
<dbReference type="RefSeq" id="WP_307272391.1">
    <property type="nucleotide sequence ID" value="NZ_JAUSVX010000004.1"/>
</dbReference>
<dbReference type="EMBL" id="JAUSVX010000004">
    <property type="protein sequence ID" value="MDQ0469561.1"/>
    <property type="molecule type" value="Genomic_DNA"/>
</dbReference>
<comment type="similarity">
    <text evidence="1">Belongs to the metallophosphoesterase superfamily. YfcE family.</text>
</comment>
<dbReference type="Gene3D" id="3.60.21.10">
    <property type="match status" value="1"/>
</dbReference>
<evidence type="ECO:0000259" key="2">
    <source>
        <dbReference type="Pfam" id="PF12850"/>
    </source>
</evidence>
<accession>A0ABU0J7R7</accession>
<dbReference type="InterPro" id="IPR029052">
    <property type="entry name" value="Metallo-depent_PP-like"/>
</dbReference>
<dbReference type="Pfam" id="PF12850">
    <property type="entry name" value="Metallophos_2"/>
    <property type="match status" value="1"/>
</dbReference>
<dbReference type="InterPro" id="IPR024654">
    <property type="entry name" value="Calcineurin-like_PHP_lpxH"/>
</dbReference>
<feature type="domain" description="Calcineurin-like phosphoesterase" evidence="2">
    <location>
        <begin position="1"/>
        <end position="133"/>
    </location>
</feature>
<keyword evidence="4" id="KW-1185">Reference proteome</keyword>
<protein>
    <submittedName>
        <fullName evidence="3">Calcineurin-like phosphoesterase family protein</fullName>
    </submittedName>
</protein>
<organism evidence="3 4">
    <name type="scientific">Labrys wisconsinensis</name>
    <dbReference type="NCBI Taxonomy" id="425677"/>
    <lineage>
        <taxon>Bacteria</taxon>
        <taxon>Pseudomonadati</taxon>
        <taxon>Pseudomonadota</taxon>
        <taxon>Alphaproteobacteria</taxon>
        <taxon>Hyphomicrobiales</taxon>
        <taxon>Xanthobacteraceae</taxon>
        <taxon>Labrys</taxon>
    </lineage>
</organism>